<name>A0A545TYA0_9PROT</name>
<dbReference type="EMBL" id="VHSH01000002">
    <property type="protein sequence ID" value="TQV82208.1"/>
    <property type="molecule type" value="Genomic_DNA"/>
</dbReference>
<sequence length="264" mass="29690">MTSPGKYASAFDALPDDVSSLLTVVQGLFVHSDFLDIHGLAGSAFSTRSRETLPVEKRLDQIFQISNQALQIARPVDHRAVGTCRDYALMMCGLLWHKSFDARVRCGFAQYFVPGRYEDHWLCEYRCADTGRWVRVDAQMDEAHRDHLAIAFDPSDVPDGAFVTAVEAWDLVRTGKAAPELFGHGDAAGAWFLWVNLARDYFALCGQEVSPWDSWRSALGRDQEIDPATQETCERIAAAIRNVECAPEEMRTMLRLQPFWSAAR</sequence>
<evidence type="ECO:0000313" key="1">
    <source>
        <dbReference type="EMBL" id="TQV82208.1"/>
    </source>
</evidence>
<gene>
    <name evidence="1" type="ORF">FKG95_08290</name>
</gene>
<reference evidence="1 2" key="1">
    <citation type="submission" date="2019-06" db="EMBL/GenBank/DDBJ databases">
        <title>Whole genome sequence for Rhodospirillaceae sp. R148.</title>
        <authorList>
            <person name="Wang G."/>
        </authorList>
    </citation>
    <scope>NUCLEOTIDE SEQUENCE [LARGE SCALE GENOMIC DNA]</scope>
    <source>
        <strain evidence="1 2">R148</strain>
    </source>
</reference>
<dbReference type="RefSeq" id="WP_179953987.1">
    <property type="nucleotide sequence ID" value="NZ_ML660053.1"/>
</dbReference>
<dbReference type="Proteomes" id="UP000315252">
    <property type="component" value="Unassembled WGS sequence"/>
</dbReference>
<dbReference type="InterPro" id="IPR038765">
    <property type="entry name" value="Papain-like_cys_pep_sf"/>
</dbReference>
<comment type="caution">
    <text evidence="1">The sequence shown here is derived from an EMBL/GenBank/DDBJ whole genome shotgun (WGS) entry which is preliminary data.</text>
</comment>
<accession>A0A545TYA0</accession>
<evidence type="ECO:0000313" key="2">
    <source>
        <dbReference type="Proteomes" id="UP000315252"/>
    </source>
</evidence>
<proteinExistence type="predicted"/>
<dbReference type="SUPFAM" id="SSF54001">
    <property type="entry name" value="Cysteine proteinases"/>
    <property type="match status" value="1"/>
</dbReference>
<protein>
    <submittedName>
        <fullName evidence="1">Transglutaminase</fullName>
    </submittedName>
</protein>
<keyword evidence="2" id="KW-1185">Reference proteome</keyword>
<dbReference type="AlphaFoldDB" id="A0A545TYA0"/>
<organism evidence="1 2">
    <name type="scientific">Denitrobaculum tricleocarpae</name>
    <dbReference type="NCBI Taxonomy" id="2591009"/>
    <lineage>
        <taxon>Bacteria</taxon>
        <taxon>Pseudomonadati</taxon>
        <taxon>Pseudomonadota</taxon>
        <taxon>Alphaproteobacteria</taxon>
        <taxon>Rhodospirillales</taxon>
        <taxon>Rhodospirillaceae</taxon>
        <taxon>Denitrobaculum</taxon>
    </lineage>
</organism>